<dbReference type="OrthoDB" id="2652001at2"/>
<evidence type="ECO:0000313" key="1">
    <source>
        <dbReference type="EMBL" id="RIX53668.1"/>
    </source>
</evidence>
<dbReference type="AlphaFoldDB" id="A0A3A1UYV2"/>
<sequence length="110" mass="13044">MERSEREKLKTEYAHLFMTVRGVINELDPAGLIGIGAPDHEHDSLTGHVLRLILNHDFEKVRPLLIDCYEWYGFEIQAFDEKDKEIFYNKIDRITNKLHNIYIELRDSNK</sequence>
<name>A0A3A1UYV2_9BACL</name>
<dbReference type="EMBL" id="QXQA01000004">
    <property type="protein sequence ID" value="RIX53668.1"/>
    <property type="molecule type" value="Genomic_DNA"/>
</dbReference>
<reference evidence="1 2" key="1">
    <citation type="submission" date="2018-09" db="EMBL/GenBank/DDBJ databases">
        <title>Paenibacillus aracenensis nov. sp. isolated from a cave in southern Spain.</title>
        <authorList>
            <person name="Jurado V."/>
            <person name="Gutierrez-Patricio S."/>
            <person name="Gonzalez-Pimentel J.L."/>
            <person name="Miller A.Z."/>
            <person name="Laiz L."/>
            <person name="Saiz-Jimenez C."/>
        </authorList>
    </citation>
    <scope>NUCLEOTIDE SEQUENCE [LARGE SCALE GENOMIC DNA]</scope>
    <source>
        <strain evidence="1 2">DSM 22867</strain>
    </source>
</reference>
<dbReference type="Proteomes" id="UP000266482">
    <property type="component" value="Unassembled WGS sequence"/>
</dbReference>
<dbReference type="RefSeq" id="WP_119599366.1">
    <property type="nucleotide sequence ID" value="NZ_QXQA01000004.1"/>
</dbReference>
<accession>A0A3A1UYV2</accession>
<proteinExistence type="predicted"/>
<evidence type="ECO:0000313" key="2">
    <source>
        <dbReference type="Proteomes" id="UP000266482"/>
    </source>
</evidence>
<keyword evidence="2" id="KW-1185">Reference proteome</keyword>
<protein>
    <submittedName>
        <fullName evidence="1">Uncharacterized protein</fullName>
    </submittedName>
</protein>
<gene>
    <name evidence="1" type="ORF">D3P08_09595</name>
</gene>
<comment type="caution">
    <text evidence="1">The sequence shown here is derived from an EMBL/GenBank/DDBJ whole genome shotgun (WGS) entry which is preliminary data.</text>
</comment>
<organism evidence="1 2">
    <name type="scientific">Paenibacillus nanensis</name>
    <dbReference type="NCBI Taxonomy" id="393251"/>
    <lineage>
        <taxon>Bacteria</taxon>
        <taxon>Bacillati</taxon>
        <taxon>Bacillota</taxon>
        <taxon>Bacilli</taxon>
        <taxon>Bacillales</taxon>
        <taxon>Paenibacillaceae</taxon>
        <taxon>Paenibacillus</taxon>
    </lineage>
</organism>